<keyword evidence="3" id="KW-1185">Reference proteome</keyword>
<evidence type="ECO:0000313" key="3">
    <source>
        <dbReference type="Proteomes" id="UP001438707"/>
    </source>
</evidence>
<name>A0AAW1R361_9CHLO</name>
<reference evidence="2 3" key="1">
    <citation type="journal article" date="2024" name="Nat. Commun.">
        <title>Phylogenomics reveals the evolutionary origins of lichenization in chlorophyte algae.</title>
        <authorList>
            <person name="Puginier C."/>
            <person name="Libourel C."/>
            <person name="Otte J."/>
            <person name="Skaloud P."/>
            <person name="Haon M."/>
            <person name="Grisel S."/>
            <person name="Petersen M."/>
            <person name="Berrin J.G."/>
            <person name="Delaux P.M."/>
            <person name="Dal Grande F."/>
            <person name="Keller J."/>
        </authorList>
    </citation>
    <scope>NUCLEOTIDE SEQUENCE [LARGE SCALE GENOMIC DNA]</scope>
    <source>
        <strain evidence="2 3">SAG 2145</strain>
    </source>
</reference>
<dbReference type="AlphaFoldDB" id="A0AAW1R361"/>
<proteinExistence type="predicted"/>
<accession>A0AAW1R361</accession>
<gene>
    <name evidence="2" type="ORF">WJX74_000430</name>
</gene>
<organism evidence="2 3">
    <name type="scientific">Apatococcus lobatus</name>
    <dbReference type="NCBI Taxonomy" id="904363"/>
    <lineage>
        <taxon>Eukaryota</taxon>
        <taxon>Viridiplantae</taxon>
        <taxon>Chlorophyta</taxon>
        <taxon>core chlorophytes</taxon>
        <taxon>Trebouxiophyceae</taxon>
        <taxon>Chlorellales</taxon>
        <taxon>Chlorellaceae</taxon>
        <taxon>Apatococcus</taxon>
    </lineage>
</organism>
<evidence type="ECO:0000256" key="1">
    <source>
        <dbReference type="SAM" id="MobiDB-lite"/>
    </source>
</evidence>
<feature type="region of interest" description="Disordered" evidence="1">
    <location>
        <begin position="65"/>
        <end position="90"/>
    </location>
</feature>
<sequence>MSTAHSIKPVSELPTAPHYLLPFQIGANSANGALLIAPLPSSCGAQPNVADAPQIDLATGVFASDPASAGESCQASKQRPSPAGRLHDGTAQYVWSGELEQASTLSDGAGNRDLPAHLRQELLPHEAMRLIMDTL</sequence>
<dbReference type="EMBL" id="JALJOS010000016">
    <property type="protein sequence ID" value="KAK9828139.1"/>
    <property type="molecule type" value="Genomic_DNA"/>
</dbReference>
<comment type="caution">
    <text evidence="2">The sequence shown here is derived from an EMBL/GenBank/DDBJ whole genome shotgun (WGS) entry which is preliminary data.</text>
</comment>
<protein>
    <submittedName>
        <fullName evidence="2">Uncharacterized protein</fullName>
    </submittedName>
</protein>
<evidence type="ECO:0000313" key="2">
    <source>
        <dbReference type="EMBL" id="KAK9828139.1"/>
    </source>
</evidence>
<dbReference type="Proteomes" id="UP001438707">
    <property type="component" value="Unassembled WGS sequence"/>
</dbReference>